<dbReference type="Pfam" id="PF00072">
    <property type="entry name" value="Response_reg"/>
    <property type="match status" value="1"/>
</dbReference>
<evidence type="ECO:0000256" key="1">
    <source>
        <dbReference type="ARBA" id="ARBA00022553"/>
    </source>
</evidence>
<evidence type="ECO:0000256" key="3">
    <source>
        <dbReference type="ARBA" id="ARBA00023125"/>
    </source>
</evidence>
<name>A0ABU9G2D3_9GAMM</name>
<feature type="domain" description="Response regulatory" evidence="7">
    <location>
        <begin position="3"/>
        <end position="120"/>
    </location>
</feature>
<protein>
    <submittedName>
        <fullName evidence="8">Response regulator transcription factor</fullName>
    </submittedName>
</protein>
<dbReference type="Pfam" id="PF00196">
    <property type="entry name" value="GerE"/>
    <property type="match status" value="1"/>
</dbReference>
<dbReference type="InterPro" id="IPR039420">
    <property type="entry name" value="WalR-like"/>
</dbReference>
<evidence type="ECO:0000256" key="2">
    <source>
        <dbReference type="ARBA" id="ARBA00023015"/>
    </source>
</evidence>
<evidence type="ECO:0000256" key="4">
    <source>
        <dbReference type="ARBA" id="ARBA00023163"/>
    </source>
</evidence>
<keyword evidence="9" id="KW-1185">Reference proteome</keyword>
<feature type="modified residue" description="4-aspartylphosphate" evidence="5">
    <location>
        <position position="54"/>
    </location>
</feature>
<dbReference type="SMART" id="SM00421">
    <property type="entry name" value="HTH_LUXR"/>
    <property type="match status" value="1"/>
</dbReference>
<dbReference type="EMBL" id="JBAKAR010000003">
    <property type="protein sequence ID" value="MEL0612640.1"/>
    <property type="molecule type" value="Genomic_DNA"/>
</dbReference>
<sequence length="215" mass="23368">MINAVVVDDHVMFQQGVKALLEESQQITVVDTATNAIDAERIIMGKQPDVCVLDISLAQGNGLELAERLRGRGYLGAIVMLTMHTELNIFKRASAIAKIDGYVLKLDASEDLMKAIMGAMNGKRFVSPAIAQEMAWQDGQAEIDDNPLSARELEVLTLVAEGHGSETIASRLKLSKRTVDNHRANIRKKLGLTNAAELTRYAIEKGLLLNLGSGT</sequence>
<keyword evidence="2" id="KW-0805">Transcription regulation</keyword>
<dbReference type="PROSITE" id="PS50110">
    <property type="entry name" value="RESPONSE_REGULATORY"/>
    <property type="match status" value="1"/>
</dbReference>
<accession>A0ABU9G2D3</accession>
<evidence type="ECO:0000256" key="5">
    <source>
        <dbReference type="PROSITE-ProRule" id="PRU00169"/>
    </source>
</evidence>
<reference evidence="8 9" key="1">
    <citation type="submission" date="2024-02" db="EMBL/GenBank/DDBJ databases">
        <title>Bacteria isolated from the canopy kelp, Nereocystis luetkeana.</title>
        <authorList>
            <person name="Pfister C.A."/>
            <person name="Younker I.T."/>
            <person name="Light S.H."/>
        </authorList>
    </citation>
    <scope>NUCLEOTIDE SEQUENCE [LARGE SCALE GENOMIC DNA]</scope>
    <source>
        <strain evidence="8 9">TI.4.07</strain>
    </source>
</reference>
<dbReference type="SUPFAM" id="SSF46894">
    <property type="entry name" value="C-terminal effector domain of the bipartite response regulators"/>
    <property type="match status" value="1"/>
</dbReference>
<organism evidence="8 9">
    <name type="scientific">Marinomonas arenicola</name>
    <dbReference type="NCBI Taxonomy" id="569601"/>
    <lineage>
        <taxon>Bacteria</taxon>
        <taxon>Pseudomonadati</taxon>
        <taxon>Pseudomonadota</taxon>
        <taxon>Gammaproteobacteria</taxon>
        <taxon>Oceanospirillales</taxon>
        <taxon>Oceanospirillaceae</taxon>
        <taxon>Marinomonas</taxon>
    </lineage>
</organism>
<evidence type="ECO:0000259" key="6">
    <source>
        <dbReference type="PROSITE" id="PS50043"/>
    </source>
</evidence>
<dbReference type="CDD" id="cd17535">
    <property type="entry name" value="REC_NarL-like"/>
    <property type="match status" value="1"/>
</dbReference>
<dbReference type="InterPro" id="IPR058245">
    <property type="entry name" value="NreC/VraR/RcsB-like_REC"/>
</dbReference>
<dbReference type="PANTHER" id="PTHR43214">
    <property type="entry name" value="TWO-COMPONENT RESPONSE REGULATOR"/>
    <property type="match status" value="1"/>
</dbReference>
<dbReference type="Proteomes" id="UP001379949">
    <property type="component" value="Unassembled WGS sequence"/>
</dbReference>
<evidence type="ECO:0000313" key="8">
    <source>
        <dbReference type="EMBL" id="MEL0612640.1"/>
    </source>
</evidence>
<dbReference type="InterPro" id="IPR000792">
    <property type="entry name" value="Tscrpt_reg_LuxR_C"/>
</dbReference>
<dbReference type="PANTHER" id="PTHR43214:SF41">
    <property type="entry name" value="NITRATE_NITRITE RESPONSE REGULATOR PROTEIN NARP"/>
    <property type="match status" value="1"/>
</dbReference>
<dbReference type="InterPro" id="IPR016032">
    <property type="entry name" value="Sig_transdc_resp-reg_C-effctor"/>
</dbReference>
<evidence type="ECO:0000313" key="9">
    <source>
        <dbReference type="Proteomes" id="UP001379949"/>
    </source>
</evidence>
<proteinExistence type="predicted"/>
<dbReference type="InterPro" id="IPR001789">
    <property type="entry name" value="Sig_transdc_resp-reg_receiver"/>
</dbReference>
<evidence type="ECO:0000259" key="7">
    <source>
        <dbReference type="PROSITE" id="PS50110"/>
    </source>
</evidence>
<comment type="caution">
    <text evidence="8">The sequence shown here is derived from an EMBL/GenBank/DDBJ whole genome shotgun (WGS) entry which is preliminary data.</text>
</comment>
<feature type="domain" description="HTH luxR-type" evidence="6">
    <location>
        <begin position="141"/>
        <end position="206"/>
    </location>
</feature>
<dbReference type="InterPro" id="IPR011006">
    <property type="entry name" value="CheY-like_superfamily"/>
</dbReference>
<dbReference type="PROSITE" id="PS00622">
    <property type="entry name" value="HTH_LUXR_1"/>
    <property type="match status" value="1"/>
</dbReference>
<gene>
    <name evidence="8" type="ORF">V6242_05750</name>
</gene>
<dbReference type="SMART" id="SM00448">
    <property type="entry name" value="REC"/>
    <property type="match status" value="1"/>
</dbReference>
<keyword evidence="4" id="KW-0804">Transcription</keyword>
<dbReference type="Gene3D" id="3.40.50.2300">
    <property type="match status" value="1"/>
</dbReference>
<dbReference type="PRINTS" id="PR00038">
    <property type="entry name" value="HTHLUXR"/>
</dbReference>
<dbReference type="SUPFAM" id="SSF52172">
    <property type="entry name" value="CheY-like"/>
    <property type="match status" value="1"/>
</dbReference>
<dbReference type="RefSeq" id="WP_341566635.1">
    <property type="nucleotide sequence ID" value="NZ_JBAKAR010000003.1"/>
</dbReference>
<dbReference type="PROSITE" id="PS50043">
    <property type="entry name" value="HTH_LUXR_2"/>
    <property type="match status" value="1"/>
</dbReference>
<dbReference type="CDD" id="cd06170">
    <property type="entry name" value="LuxR_C_like"/>
    <property type="match status" value="1"/>
</dbReference>
<keyword evidence="1 5" id="KW-0597">Phosphoprotein</keyword>
<keyword evidence="3" id="KW-0238">DNA-binding</keyword>